<evidence type="ECO:0000313" key="1">
    <source>
        <dbReference type="EMBL" id="MBW29313.1"/>
    </source>
</evidence>
<protein>
    <submittedName>
        <fullName evidence="1">Uncharacterized protein</fullName>
    </submittedName>
</protein>
<dbReference type="AlphaFoldDB" id="A0A2M3ZLE1"/>
<accession>A0A2M3ZLE1</accession>
<reference evidence="1" key="1">
    <citation type="submission" date="2018-01" db="EMBL/GenBank/DDBJ databases">
        <title>An insight into the sialome of Amazonian anophelines.</title>
        <authorList>
            <person name="Ribeiro J.M."/>
            <person name="Scarpassa V."/>
            <person name="Calvo E."/>
        </authorList>
    </citation>
    <scope>NUCLEOTIDE SEQUENCE</scope>
    <source>
        <tissue evidence="1">Salivary glands</tissue>
    </source>
</reference>
<name>A0A2M3ZLE1_9DIPT</name>
<organism evidence="1">
    <name type="scientific">Anopheles braziliensis</name>
    <dbReference type="NCBI Taxonomy" id="58242"/>
    <lineage>
        <taxon>Eukaryota</taxon>
        <taxon>Metazoa</taxon>
        <taxon>Ecdysozoa</taxon>
        <taxon>Arthropoda</taxon>
        <taxon>Hexapoda</taxon>
        <taxon>Insecta</taxon>
        <taxon>Pterygota</taxon>
        <taxon>Neoptera</taxon>
        <taxon>Endopterygota</taxon>
        <taxon>Diptera</taxon>
        <taxon>Nematocera</taxon>
        <taxon>Culicoidea</taxon>
        <taxon>Culicidae</taxon>
        <taxon>Anophelinae</taxon>
        <taxon>Anopheles</taxon>
    </lineage>
</organism>
<proteinExistence type="predicted"/>
<dbReference type="EMBL" id="GGFM01008562">
    <property type="protein sequence ID" value="MBW29313.1"/>
    <property type="molecule type" value="Transcribed_RNA"/>
</dbReference>
<sequence>MFQGIEVIFLSLSLSHTHTHTHARAHNMSRIISYHSLPLPCRSIKQQNKTALNPGLTLSGGRTCGTMNHAPFYVALSLAHWHTPLLSPHITHDFFFVLFGALLRCLRSSFRSPNYHHDHHLLFNPLMNTTKFHFHTHIHAPTDRDLVIAAATGRPRNTGDCSD</sequence>